<name>A0A699X1S9_TANCI</name>
<protein>
    <submittedName>
        <fullName evidence="1">Uncharacterized protein</fullName>
    </submittedName>
</protein>
<dbReference type="EMBL" id="BKCJ011759608">
    <property type="protein sequence ID" value="GFD50614.1"/>
    <property type="molecule type" value="Genomic_DNA"/>
</dbReference>
<organism evidence="1">
    <name type="scientific">Tanacetum cinerariifolium</name>
    <name type="common">Dalmatian daisy</name>
    <name type="synonym">Chrysanthemum cinerariifolium</name>
    <dbReference type="NCBI Taxonomy" id="118510"/>
    <lineage>
        <taxon>Eukaryota</taxon>
        <taxon>Viridiplantae</taxon>
        <taxon>Streptophyta</taxon>
        <taxon>Embryophyta</taxon>
        <taxon>Tracheophyta</taxon>
        <taxon>Spermatophyta</taxon>
        <taxon>Magnoliopsida</taxon>
        <taxon>eudicotyledons</taxon>
        <taxon>Gunneridae</taxon>
        <taxon>Pentapetalae</taxon>
        <taxon>asterids</taxon>
        <taxon>campanulids</taxon>
        <taxon>Asterales</taxon>
        <taxon>Asteraceae</taxon>
        <taxon>Asteroideae</taxon>
        <taxon>Anthemideae</taxon>
        <taxon>Anthemidinae</taxon>
        <taxon>Tanacetum</taxon>
    </lineage>
</organism>
<dbReference type="AlphaFoldDB" id="A0A699X1S9"/>
<comment type="caution">
    <text evidence="1">The sequence shown here is derived from an EMBL/GenBank/DDBJ whole genome shotgun (WGS) entry which is preliminary data.</text>
</comment>
<accession>A0A699X1S9</accession>
<feature type="non-terminal residue" evidence="1">
    <location>
        <position position="117"/>
    </location>
</feature>
<feature type="non-terminal residue" evidence="1">
    <location>
        <position position="1"/>
    </location>
</feature>
<sequence length="117" mass="13051">VLRGDAWPVVLNAQHHVTIGCRGQRHQERPLLAVHSGHGLHGVHQQIDDHLLQLHLVTLDPHRLAGGREIEVDAMPQHLPAHQRDRLQQDILQVDPDMFGISLARQRTDAPNDLAGA</sequence>
<reference evidence="1" key="1">
    <citation type="journal article" date="2019" name="Sci. Rep.">
        <title>Draft genome of Tanacetum cinerariifolium, the natural source of mosquito coil.</title>
        <authorList>
            <person name="Yamashiro T."/>
            <person name="Shiraishi A."/>
            <person name="Satake H."/>
            <person name="Nakayama K."/>
        </authorList>
    </citation>
    <scope>NUCLEOTIDE SEQUENCE</scope>
</reference>
<evidence type="ECO:0000313" key="1">
    <source>
        <dbReference type="EMBL" id="GFD50614.1"/>
    </source>
</evidence>
<gene>
    <name evidence="1" type="ORF">Tci_922583</name>
</gene>
<proteinExistence type="predicted"/>